<keyword evidence="3" id="KW-1185">Reference proteome</keyword>
<dbReference type="PANTHER" id="PTHR37692:SF1">
    <property type="entry name" value="DUF420 DOMAIN-CONTAINING PROTEIN"/>
    <property type="match status" value="1"/>
</dbReference>
<dbReference type="STRING" id="1178515.SY83_03620"/>
<dbReference type="Proteomes" id="UP000076927">
    <property type="component" value="Chromosome"/>
</dbReference>
<name>A0A172TER9_9BACL</name>
<evidence type="ECO:0000256" key="1">
    <source>
        <dbReference type="SAM" id="Phobius"/>
    </source>
</evidence>
<organism evidence="2 3">
    <name type="scientific">Paenibacillus swuensis</name>
    <dbReference type="NCBI Taxonomy" id="1178515"/>
    <lineage>
        <taxon>Bacteria</taxon>
        <taxon>Bacillati</taxon>
        <taxon>Bacillota</taxon>
        <taxon>Bacilli</taxon>
        <taxon>Bacillales</taxon>
        <taxon>Paenibacillaceae</taxon>
        <taxon>Paenibacillus</taxon>
    </lineage>
</organism>
<sequence length="155" mass="17589">MNLLFQILPFISTSFIVISAILVAIGWVLIIKGNREAHKRVMQLGALAALIFFIMYLLRVFILGSTPYAGPDWLKPYYLVFLLFHIVLATTAGVFGIVTLVLGYKEKYAKHRKIGRFTSIIWFITAITGLSVYLILYIIYPTEHKKSLIDAIFGM</sequence>
<gene>
    <name evidence="2" type="ORF">SY83_03620</name>
</gene>
<evidence type="ECO:0000313" key="2">
    <source>
        <dbReference type="EMBL" id="ANE45548.1"/>
    </source>
</evidence>
<feature type="transmembrane region" description="Helical" evidence="1">
    <location>
        <begin position="114"/>
        <end position="140"/>
    </location>
</feature>
<keyword evidence="1" id="KW-1133">Transmembrane helix</keyword>
<evidence type="ECO:0000313" key="3">
    <source>
        <dbReference type="Proteomes" id="UP000076927"/>
    </source>
</evidence>
<feature type="transmembrane region" description="Helical" evidence="1">
    <location>
        <begin position="6"/>
        <end position="29"/>
    </location>
</feature>
<dbReference type="EMBL" id="CP011388">
    <property type="protein sequence ID" value="ANE45548.1"/>
    <property type="molecule type" value="Genomic_DNA"/>
</dbReference>
<dbReference type="OrthoDB" id="2375575at2"/>
<protein>
    <submittedName>
        <fullName evidence="2">Membrane protein</fullName>
    </submittedName>
</protein>
<dbReference type="Pfam" id="PF04238">
    <property type="entry name" value="DUF420"/>
    <property type="match status" value="1"/>
</dbReference>
<proteinExistence type="predicted"/>
<dbReference type="InterPro" id="IPR007352">
    <property type="entry name" value="DUF420"/>
</dbReference>
<reference evidence="2 3" key="1">
    <citation type="submission" date="2015-01" db="EMBL/GenBank/DDBJ databases">
        <title>Paenibacillus swuensis/DY6/whole genome sequencing.</title>
        <authorList>
            <person name="Kim M.K."/>
            <person name="Srinivasan S."/>
            <person name="Lee J.-J."/>
        </authorList>
    </citation>
    <scope>NUCLEOTIDE SEQUENCE [LARGE SCALE GENOMIC DNA]</scope>
    <source>
        <strain evidence="2 3">DY6</strain>
    </source>
</reference>
<dbReference type="Gene3D" id="1.20.120.1770">
    <property type="match status" value="1"/>
</dbReference>
<dbReference type="AlphaFoldDB" id="A0A172TER9"/>
<dbReference type="KEGG" id="pswu:SY83_03620"/>
<feature type="transmembrane region" description="Helical" evidence="1">
    <location>
        <begin position="41"/>
        <end position="62"/>
    </location>
</feature>
<feature type="transmembrane region" description="Helical" evidence="1">
    <location>
        <begin position="77"/>
        <end position="102"/>
    </location>
</feature>
<keyword evidence="1" id="KW-0812">Transmembrane</keyword>
<keyword evidence="1" id="KW-0472">Membrane</keyword>
<dbReference type="PANTHER" id="PTHR37692">
    <property type="entry name" value="HYPOTHETICAL MEMBRANE SPANNING PROTEIN"/>
    <property type="match status" value="1"/>
</dbReference>
<accession>A0A172TER9</accession>
<dbReference type="PATRIC" id="fig|1178515.4.peg.717"/>